<dbReference type="AlphaFoldDB" id="A0AA40DT44"/>
<organism evidence="1 2">
    <name type="scientific">Lasiosphaeris hirsuta</name>
    <dbReference type="NCBI Taxonomy" id="260670"/>
    <lineage>
        <taxon>Eukaryota</taxon>
        <taxon>Fungi</taxon>
        <taxon>Dikarya</taxon>
        <taxon>Ascomycota</taxon>
        <taxon>Pezizomycotina</taxon>
        <taxon>Sordariomycetes</taxon>
        <taxon>Sordariomycetidae</taxon>
        <taxon>Sordariales</taxon>
        <taxon>Lasiosphaeriaceae</taxon>
        <taxon>Lasiosphaeris</taxon>
    </lineage>
</organism>
<gene>
    <name evidence="1" type="ORF">B0H67DRAFT_214835</name>
</gene>
<proteinExistence type="predicted"/>
<name>A0AA40DT44_9PEZI</name>
<dbReference type="EMBL" id="JAUKUA010000004">
    <property type="protein sequence ID" value="KAK0714545.1"/>
    <property type="molecule type" value="Genomic_DNA"/>
</dbReference>
<sequence length="126" mass="13979">MIRNQEYYADVGGFEGSMGRHNCHVVIAPAGFIALQAFASMGGNPVMTVPMGSYPEGTKVRRNKHCGGLISVAPGIPYIYLSHQHIPSKQLSIALTVEQELTAIRFSLWLYGRRYGESQTKRLRPQ</sequence>
<reference evidence="1" key="1">
    <citation type="submission" date="2023-06" db="EMBL/GenBank/DDBJ databases">
        <title>Genome-scale phylogeny and comparative genomics of the fungal order Sordariales.</title>
        <authorList>
            <consortium name="Lawrence Berkeley National Laboratory"/>
            <person name="Hensen N."/>
            <person name="Bonometti L."/>
            <person name="Westerberg I."/>
            <person name="Brannstrom I.O."/>
            <person name="Guillou S."/>
            <person name="Cros-Aarteil S."/>
            <person name="Calhoun S."/>
            <person name="Haridas S."/>
            <person name="Kuo A."/>
            <person name="Mondo S."/>
            <person name="Pangilinan J."/>
            <person name="Riley R."/>
            <person name="Labutti K."/>
            <person name="Andreopoulos B."/>
            <person name="Lipzen A."/>
            <person name="Chen C."/>
            <person name="Yanf M."/>
            <person name="Daum C."/>
            <person name="Ng V."/>
            <person name="Clum A."/>
            <person name="Steindorff A."/>
            <person name="Ohm R."/>
            <person name="Martin F."/>
            <person name="Silar P."/>
            <person name="Natvig D."/>
            <person name="Lalanne C."/>
            <person name="Gautier V."/>
            <person name="Ament-Velasquez S.L."/>
            <person name="Kruys A."/>
            <person name="Hutchinson M.I."/>
            <person name="Powell A.J."/>
            <person name="Barry K."/>
            <person name="Miller A.N."/>
            <person name="Grigoriev I.V."/>
            <person name="Debuchy R."/>
            <person name="Gladieux P."/>
            <person name="Thoren M.H."/>
            <person name="Johannesson H."/>
        </authorList>
    </citation>
    <scope>NUCLEOTIDE SEQUENCE</scope>
    <source>
        <strain evidence="1">SMH4607-1</strain>
    </source>
</reference>
<evidence type="ECO:0000313" key="1">
    <source>
        <dbReference type="EMBL" id="KAK0714545.1"/>
    </source>
</evidence>
<accession>A0AA40DT44</accession>
<comment type="caution">
    <text evidence="1">The sequence shown here is derived from an EMBL/GenBank/DDBJ whole genome shotgun (WGS) entry which is preliminary data.</text>
</comment>
<protein>
    <submittedName>
        <fullName evidence="1">Uncharacterized protein</fullName>
    </submittedName>
</protein>
<evidence type="ECO:0000313" key="2">
    <source>
        <dbReference type="Proteomes" id="UP001172102"/>
    </source>
</evidence>
<keyword evidence="2" id="KW-1185">Reference proteome</keyword>
<dbReference type="Proteomes" id="UP001172102">
    <property type="component" value="Unassembled WGS sequence"/>
</dbReference>